<feature type="compositionally biased region" description="Polar residues" evidence="1">
    <location>
        <begin position="1093"/>
        <end position="1102"/>
    </location>
</feature>
<feature type="compositionally biased region" description="Polar residues" evidence="1">
    <location>
        <begin position="1123"/>
        <end position="1132"/>
    </location>
</feature>
<feature type="region of interest" description="Disordered" evidence="1">
    <location>
        <begin position="60"/>
        <end position="80"/>
    </location>
</feature>
<feature type="compositionally biased region" description="Low complexity" evidence="1">
    <location>
        <begin position="63"/>
        <end position="72"/>
    </location>
</feature>
<feature type="compositionally biased region" description="Low complexity" evidence="1">
    <location>
        <begin position="178"/>
        <end position="189"/>
    </location>
</feature>
<evidence type="ECO:0000256" key="1">
    <source>
        <dbReference type="SAM" id="MobiDB-lite"/>
    </source>
</evidence>
<name>A0A0G4HQY2_9ALVE</name>
<organism evidence="2">
    <name type="scientific">Chromera velia CCMP2878</name>
    <dbReference type="NCBI Taxonomy" id="1169474"/>
    <lineage>
        <taxon>Eukaryota</taxon>
        <taxon>Sar</taxon>
        <taxon>Alveolata</taxon>
        <taxon>Colpodellida</taxon>
        <taxon>Chromeraceae</taxon>
        <taxon>Chromera</taxon>
    </lineage>
</organism>
<gene>
    <name evidence="2" type="ORF">Cvel_8010</name>
</gene>
<feature type="region of interest" description="Disordered" evidence="1">
    <location>
        <begin position="1089"/>
        <end position="1172"/>
    </location>
</feature>
<evidence type="ECO:0000313" key="2">
    <source>
        <dbReference type="EMBL" id="CEM46707.1"/>
    </source>
</evidence>
<dbReference type="VEuPathDB" id="CryptoDB:Cvel_8010"/>
<dbReference type="AlphaFoldDB" id="A0A0G4HQY2"/>
<proteinExistence type="predicted"/>
<reference evidence="2" key="1">
    <citation type="submission" date="2014-11" db="EMBL/GenBank/DDBJ databases">
        <authorList>
            <person name="Otto D Thomas"/>
            <person name="Naeem Raeece"/>
        </authorList>
    </citation>
    <scope>NUCLEOTIDE SEQUENCE</scope>
</reference>
<feature type="compositionally biased region" description="Basic and acidic residues" evidence="1">
    <location>
        <begin position="1103"/>
        <end position="1122"/>
    </location>
</feature>
<accession>A0A0G4HQY2</accession>
<feature type="compositionally biased region" description="Basic and acidic residues" evidence="1">
    <location>
        <begin position="137"/>
        <end position="177"/>
    </location>
</feature>
<protein>
    <submittedName>
        <fullName evidence="2">Uncharacterized protein</fullName>
    </submittedName>
</protein>
<feature type="region of interest" description="Disordered" evidence="1">
    <location>
        <begin position="97"/>
        <end position="121"/>
    </location>
</feature>
<feature type="compositionally biased region" description="Basic and acidic residues" evidence="1">
    <location>
        <begin position="210"/>
        <end position="243"/>
    </location>
</feature>
<sequence length="1237" mass="134659">MRQTSMRHCLSRSPRSPSWCLCPPFSVVQAQADRFVNRLDRETGEVTVSSRLPPLFTNVRAQSNHSSSASSSQRDGWKGPLHVNSLTSSYFDRKKTNRSVPSIVQKKRGGLPEAPTRGVPFRRLDQMREEWEAERKRMESVSQWHTERTDHITRLSEKVSNPPERENEKERRGDRDIPSASPSAFAFAPGLETAPAPVPYEHSIAAHSGGDSHHDDFHLGGRGESGEKDAAESRAAEDSEDRASSTASRLRARARLERFSASPSETWRQGWDLDWSAEAGATGVRGGPGGIDRDGVLRSDFDEGVLADARYVKVFLEDLDMWKPVRLLNPSQLFRVVDREVSEHRERGREQGGMEKSAVETKPQLWYELIARGEFISGSLSTGQLVGLIRLFAEAGVKEKKLFERFAQEILVHACALRSGDLPVIARAYAIAGIRHEGLMNVLSLTLTEIETERQGGEEAGDSPSRSESLSPHDAAELLRAFADSDLRATDDLYAVCFRLLSEELSVEAGNIIEGTGPDGSLGGFLSLLADRMDLFLRCGCPVPSFADAWLGSLLQSERGRCMSERGGEGEVRLLESLCSIGLPRLAGLLVESSAESAREEGKEEEESSDEEEELWDDTKTKKEEYVRKAKALSRDLLVWFQHVESCGRDSRGGISLRSGVSGDIREEDREVSECSHALALASLRFVRTFSFAVPGGHASEDVGEDDNSVTQQMVSDALLVAARRVRRASLALEGKEKSSRGCLERKRESLELLEEIRKVISTVPGGNGEEGTGVCVGLLGASCASAVRNLGISSGRSLLTHVEMAVVTRALREVAGFPFRCLEGGSCRVEILRGIESLREAEGSKELEGGWGKPWVECLVLGSNLLSELSLMAENRARRVVPESDVTSLIAPGKGAYLLDLVSLSSCVEEGASLWAVATRVCKGSAREIEIESRREMKEGGGRVGPKGRLQFVRSMAALKKAVVIQRRMASSVSSLSETTGSAVRSASEAVLEDEEEAMRPADLFRAQAATLIASARVLSCAKSPLPRGLGLLSPQMPSREMQTCLVEDLWGGAGELPNDLLLSAAEAAEIFAREGTRTVSAAANAEALKTRSGSQAASQTHSEEPKTGSEGVGDSKRTSEQQHASVSSLTDRAVTRGCLDNDSGTVRGGDLKREEREECEEEGETRDASPSWLSLLEHLVGEAEARLASESDEKALLGDEMAALAVKRGHFVCPGRTVRLRVALDDLIQSRFPVS</sequence>
<feature type="region of interest" description="Disordered" evidence="1">
    <location>
        <begin position="594"/>
        <end position="618"/>
    </location>
</feature>
<dbReference type="EMBL" id="CDMZ01003528">
    <property type="protein sequence ID" value="CEM46707.1"/>
    <property type="molecule type" value="Genomic_DNA"/>
</dbReference>
<feature type="compositionally biased region" description="Acidic residues" evidence="1">
    <location>
        <begin position="603"/>
        <end position="616"/>
    </location>
</feature>
<feature type="region of interest" description="Disordered" evidence="1">
    <location>
        <begin position="137"/>
        <end position="248"/>
    </location>
</feature>